<organism evidence="7 8">
    <name type="scientific">Blomia tropicalis</name>
    <name type="common">Mite</name>
    <dbReference type="NCBI Taxonomy" id="40697"/>
    <lineage>
        <taxon>Eukaryota</taxon>
        <taxon>Metazoa</taxon>
        <taxon>Ecdysozoa</taxon>
        <taxon>Arthropoda</taxon>
        <taxon>Chelicerata</taxon>
        <taxon>Arachnida</taxon>
        <taxon>Acari</taxon>
        <taxon>Acariformes</taxon>
        <taxon>Sarcoptiformes</taxon>
        <taxon>Astigmata</taxon>
        <taxon>Glycyphagoidea</taxon>
        <taxon>Echimyopodidae</taxon>
        <taxon>Blomia</taxon>
    </lineage>
</organism>
<dbReference type="GO" id="GO:0005778">
    <property type="term" value="C:peroxisomal membrane"/>
    <property type="evidence" value="ECO:0007669"/>
    <property type="project" value="InterPro"/>
</dbReference>
<dbReference type="GO" id="GO:0045046">
    <property type="term" value="P:protein import into peroxisome membrane"/>
    <property type="evidence" value="ECO:0007669"/>
    <property type="project" value="TreeGrafter"/>
</dbReference>
<dbReference type="Pfam" id="PF04882">
    <property type="entry name" value="Peroxin-3"/>
    <property type="match status" value="1"/>
</dbReference>
<keyword evidence="6" id="KW-0812">Transmembrane</keyword>
<dbReference type="GO" id="GO:0030674">
    <property type="term" value="F:protein-macromolecule adaptor activity"/>
    <property type="evidence" value="ECO:0007669"/>
    <property type="project" value="TreeGrafter"/>
</dbReference>
<dbReference type="PANTHER" id="PTHR28080:SF1">
    <property type="entry name" value="PEROXISOMAL BIOGENESIS FACTOR 3"/>
    <property type="match status" value="1"/>
</dbReference>
<evidence type="ECO:0000256" key="1">
    <source>
        <dbReference type="ARBA" id="ARBA00011494"/>
    </source>
</evidence>
<evidence type="ECO:0000256" key="6">
    <source>
        <dbReference type="SAM" id="Phobius"/>
    </source>
</evidence>
<keyword evidence="6" id="KW-0472">Membrane</keyword>
<proteinExistence type="predicted"/>
<reference evidence="7" key="1">
    <citation type="submission" date="2022-12" db="EMBL/GenBank/DDBJ databases">
        <title>Genome assemblies of Blomia tropicalis.</title>
        <authorList>
            <person name="Cui Y."/>
        </authorList>
    </citation>
    <scope>NUCLEOTIDE SEQUENCE</scope>
    <source>
        <tissue evidence="7">Adult mites</tissue>
    </source>
</reference>
<dbReference type="AlphaFoldDB" id="A0A9Q0M0I1"/>
<name>A0A9Q0M0I1_BLOTA</name>
<feature type="transmembrane region" description="Helical" evidence="6">
    <location>
        <begin position="34"/>
        <end position="54"/>
    </location>
</feature>
<evidence type="ECO:0000256" key="4">
    <source>
        <dbReference type="ARBA" id="ARBA00025338"/>
    </source>
</evidence>
<evidence type="ECO:0000256" key="2">
    <source>
        <dbReference type="ARBA" id="ARBA00014294"/>
    </source>
</evidence>
<comment type="function">
    <text evidence="4">Involved in peroxisome biosynthesis and integrity. Assembles membrane vesicles before the matrix proteins are translocated. As a docking factor for PEX19, is necessary for the import of peroxisomal membrane proteins in the peroxisomes.</text>
</comment>
<sequence length="325" mass="37603">MAIYANNTNTIVASHLNQTSKERLTYFEKIKLEIFSFAVSEVYAIAFFITYMRVQLSITSGKMYNDSQKGNSTENSTQFNKDSNSSYSLFLHLLENFHQFGVENIVTHVRKVVEQCFNNIPVTEKVTLKGIVNLLEQVQNQMSSSLGSLIEENASIVFSTNKEHLTDEELNSNSRTFQEMRNCSKMIDEILDIVKISDFNKVIGNCTNIGFSNLYDFMSECFLKFEMDDDHQSSGEQAFMNDRQFINPNKIMIPLVKLLPEIWRQLNSYESRYDQINQRKFDFNDNKKNRNSLLVQYLLCSDSLTCFSANLYEAFCNEHEISNGQ</sequence>
<evidence type="ECO:0000313" key="7">
    <source>
        <dbReference type="EMBL" id="KAJ6217818.1"/>
    </source>
</evidence>
<comment type="subunit">
    <text evidence="1">Interacts with PEX19.</text>
</comment>
<dbReference type="EMBL" id="JAPWDV010000003">
    <property type="protein sequence ID" value="KAJ6217818.1"/>
    <property type="molecule type" value="Genomic_DNA"/>
</dbReference>
<protein>
    <recommendedName>
        <fullName evidence="2">Peroxisomal biogenesis factor 3</fullName>
    </recommendedName>
    <alternativeName>
        <fullName evidence="5">Peroxisomal assembly protein PEX3</fullName>
    </alternativeName>
</protein>
<keyword evidence="6" id="KW-1133">Transmembrane helix</keyword>
<evidence type="ECO:0000313" key="8">
    <source>
        <dbReference type="Proteomes" id="UP001142055"/>
    </source>
</evidence>
<comment type="caution">
    <text evidence="7">The sequence shown here is derived from an EMBL/GenBank/DDBJ whole genome shotgun (WGS) entry which is preliminary data.</text>
</comment>
<dbReference type="PANTHER" id="PTHR28080">
    <property type="entry name" value="PEROXISOMAL BIOGENESIS FACTOR 3"/>
    <property type="match status" value="1"/>
</dbReference>
<keyword evidence="8" id="KW-1185">Reference proteome</keyword>
<dbReference type="Proteomes" id="UP001142055">
    <property type="component" value="Chromosome 3"/>
</dbReference>
<evidence type="ECO:0000256" key="3">
    <source>
        <dbReference type="ARBA" id="ARBA00022593"/>
    </source>
</evidence>
<accession>A0A9Q0M0I1</accession>
<gene>
    <name evidence="7" type="ORF">RDWZM_008975</name>
</gene>
<dbReference type="InterPro" id="IPR006966">
    <property type="entry name" value="Peroxin-3"/>
</dbReference>
<evidence type="ECO:0000256" key="5">
    <source>
        <dbReference type="ARBA" id="ARBA00029630"/>
    </source>
</evidence>
<dbReference type="OMA" id="ITENNCK"/>
<keyword evidence="3" id="KW-0962">Peroxisome biogenesis</keyword>